<keyword evidence="3" id="KW-1003">Cell membrane</keyword>
<evidence type="ECO:0000256" key="5">
    <source>
        <dbReference type="ARBA" id="ARBA00022729"/>
    </source>
</evidence>
<dbReference type="GO" id="GO:0009986">
    <property type="term" value="C:cell surface"/>
    <property type="evidence" value="ECO:0007669"/>
    <property type="project" value="TreeGrafter"/>
</dbReference>
<evidence type="ECO:0000256" key="3">
    <source>
        <dbReference type="ARBA" id="ARBA00022475"/>
    </source>
</evidence>
<protein>
    <submittedName>
        <fullName evidence="13">Glypican-like protein</fullName>
    </submittedName>
</protein>
<dbReference type="Proteomes" id="UP000616769">
    <property type="component" value="Unassembled WGS sequence"/>
</dbReference>
<gene>
    <name evidence="13" type="ORF">QR98_0093400</name>
</gene>
<keyword evidence="5" id="KW-0732">Signal</keyword>
<keyword evidence="7 12" id="KW-0472">Membrane</keyword>
<proteinExistence type="inferred from homology"/>
<keyword evidence="6 12" id="KW-0654">Proteoglycan</keyword>
<dbReference type="PANTHER" id="PTHR10822">
    <property type="entry name" value="GLYPICAN"/>
    <property type="match status" value="1"/>
</dbReference>
<reference evidence="13 14" key="1">
    <citation type="journal article" date="2015" name="Parasit. Vectors">
        <title>Draft genome of the scabies mite.</title>
        <authorList>
            <person name="Rider S.D.Jr."/>
            <person name="Morgan M.S."/>
            <person name="Arlian L.G."/>
        </authorList>
    </citation>
    <scope>NUCLEOTIDE SEQUENCE [LARGE SCALE GENOMIC DNA]</scope>
    <source>
        <strain evidence="13">Arlian Lab</strain>
    </source>
</reference>
<comment type="similarity">
    <text evidence="2 11">Belongs to the glypican family.</text>
</comment>
<dbReference type="GO" id="GO:0098552">
    <property type="term" value="C:side of membrane"/>
    <property type="evidence" value="ECO:0007669"/>
    <property type="project" value="UniProtKB-KW"/>
</dbReference>
<keyword evidence="10 12" id="KW-0449">Lipoprotein</keyword>
<evidence type="ECO:0000256" key="4">
    <source>
        <dbReference type="ARBA" id="ARBA00022622"/>
    </source>
</evidence>
<evidence type="ECO:0000256" key="1">
    <source>
        <dbReference type="ARBA" id="ARBA00004609"/>
    </source>
</evidence>
<evidence type="ECO:0000256" key="11">
    <source>
        <dbReference type="RuleBase" id="RU003518"/>
    </source>
</evidence>
<dbReference type="VEuPathDB" id="VectorBase:SSCA007303"/>
<evidence type="ECO:0000256" key="10">
    <source>
        <dbReference type="ARBA" id="ARBA00023288"/>
    </source>
</evidence>
<keyword evidence="8" id="KW-0325">Glycoprotein</keyword>
<keyword evidence="9 12" id="KW-0357">Heparan sulfate</keyword>
<dbReference type="InterPro" id="IPR001863">
    <property type="entry name" value="Glypican"/>
</dbReference>
<evidence type="ECO:0000256" key="6">
    <source>
        <dbReference type="ARBA" id="ARBA00022974"/>
    </source>
</evidence>
<dbReference type="PANTHER" id="PTHR10822:SF30">
    <property type="entry name" value="DALLY-LIKE, ISOFORM A"/>
    <property type="match status" value="1"/>
</dbReference>
<evidence type="ECO:0000256" key="8">
    <source>
        <dbReference type="ARBA" id="ARBA00023180"/>
    </source>
</evidence>
<dbReference type="EMBL" id="JXLN01015737">
    <property type="protein sequence ID" value="KPM10777.1"/>
    <property type="molecule type" value="Genomic_DNA"/>
</dbReference>
<accession>A0A132AIL4</accession>
<evidence type="ECO:0000313" key="13">
    <source>
        <dbReference type="EMBL" id="KPM10777.1"/>
    </source>
</evidence>
<evidence type="ECO:0000256" key="2">
    <source>
        <dbReference type="ARBA" id="ARBA00010260"/>
    </source>
</evidence>
<comment type="subcellular location">
    <subcellularLocation>
        <location evidence="1 12">Cell membrane</location>
        <topology evidence="1 12">Lipid-anchor</topology>
        <topology evidence="1 12">GPI-anchor</topology>
    </subcellularLocation>
</comment>
<evidence type="ECO:0000256" key="12">
    <source>
        <dbReference type="RuleBase" id="RU003519"/>
    </source>
</evidence>
<comment type="function">
    <text evidence="12">Cell surface proteoglycan.</text>
</comment>
<dbReference type="AlphaFoldDB" id="A0A132AIL4"/>
<dbReference type="GO" id="GO:1905475">
    <property type="term" value="P:regulation of protein localization to membrane"/>
    <property type="evidence" value="ECO:0007669"/>
    <property type="project" value="TreeGrafter"/>
</dbReference>
<evidence type="ECO:0000256" key="9">
    <source>
        <dbReference type="ARBA" id="ARBA00023207"/>
    </source>
</evidence>
<dbReference type="GO" id="GO:0005886">
    <property type="term" value="C:plasma membrane"/>
    <property type="evidence" value="ECO:0007669"/>
    <property type="project" value="UniProtKB-SubCell"/>
</dbReference>
<evidence type="ECO:0000313" key="14">
    <source>
        <dbReference type="Proteomes" id="UP000616769"/>
    </source>
</evidence>
<dbReference type="GO" id="GO:0009966">
    <property type="term" value="P:regulation of signal transduction"/>
    <property type="evidence" value="ECO:0007669"/>
    <property type="project" value="InterPro"/>
</dbReference>
<dbReference type="Pfam" id="PF01153">
    <property type="entry name" value="Glypican"/>
    <property type="match status" value="1"/>
</dbReference>
<dbReference type="GO" id="GO:0005576">
    <property type="term" value="C:extracellular region"/>
    <property type="evidence" value="ECO:0007669"/>
    <property type="project" value="TreeGrafter"/>
</dbReference>
<evidence type="ECO:0000256" key="7">
    <source>
        <dbReference type="ARBA" id="ARBA00023136"/>
    </source>
</evidence>
<name>A0A132AIL4_SARSC</name>
<organism evidence="13 14">
    <name type="scientific">Sarcoptes scabiei</name>
    <name type="common">Itch mite</name>
    <name type="synonym">Acarus scabiei</name>
    <dbReference type="NCBI Taxonomy" id="52283"/>
    <lineage>
        <taxon>Eukaryota</taxon>
        <taxon>Metazoa</taxon>
        <taxon>Ecdysozoa</taxon>
        <taxon>Arthropoda</taxon>
        <taxon>Chelicerata</taxon>
        <taxon>Arachnida</taxon>
        <taxon>Acari</taxon>
        <taxon>Acariformes</taxon>
        <taxon>Sarcoptiformes</taxon>
        <taxon>Astigmata</taxon>
        <taxon>Psoroptidia</taxon>
        <taxon>Sarcoptoidea</taxon>
        <taxon>Sarcoptidae</taxon>
        <taxon>Sarcoptinae</taxon>
        <taxon>Sarcoptes</taxon>
    </lineage>
</organism>
<sequence>MSHADFHRMFSDTYGILYDRHSFIFNDMFHNLEKYYNDGSIDLDQSMREFFSILYKKMFEELNAQYAFDAVYLNCTVAHMEEMMPFGELPQKLILQVRRSFVAIRTFVQALKYGSDILKTIMELPITNSCENRLRQIGYCQQCSTSQSYHSNHNHHHQHSPYSQAQSRSSIGANSGTNPICQSSCVQTIERCCLSCRTHLNREWNKFLFEISRLASRLKTSFNIEHIVSPIHIQISDAIMNFQENGRTISQRQQQQPHLQSNQGSQVLNIDNIIDFMSEDFKVLKNFWSQLPQNLCSSASYSNDEKHCVRNETIRSQDDSINYRDKNNVEIMNQQISTMKLISINLNNAYNGLDLNLRRHPSMMRFPVVENHQAMEAVSSRNRIPKTRIQSISIVPAVMNHRIVIFHLL</sequence>
<dbReference type="GO" id="GO:0016477">
    <property type="term" value="P:cell migration"/>
    <property type="evidence" value="ECO:0007669"/>
    <property type="project" value="TreeGrafter"/>
</dbReference>
<comment type="caution">
    <text evidence="13">The sequence shown here is derived from an EMBL/GenBank/DDBJ whole genome shotgun (WGS) entry which is preliminary data.</text>
</comment>
<keyword evidence="4 12" id="KW-0336">GPI-anchor</keyword>